<sequence length="91" mass="10866">MIEKFENVINEINFNVGRLLKSHRKSNQIKTFKISITNDCFYSLKSRYSLSSRFKNVNEFINDFEILTERHYNDTDFISIVCDSFEINVSR</sequence>
<dbReference type="Proteomes" id="UP000276133">
    <property type="component" value="Unassembled WGS sequence"/>
</dbReference>
<name>A0A3M7QET2_BRAPC</name>
<dbReference type="AlphaFoldDB" id="A0A3M7QET2"/>
<comment type="caution">
    <text evidence="1">The sequence shown here is derived from an EMBL/GenBank/DDBJ whole genome shotgun (WGS) entry which is preliminary data.</text>
</comment>
<evidence type="ECO:0000313" key="2">
    <source>
        <dbReference type="Proteomes" id="UP000276133"/>
    </source>
</evidence>
<accession>A0A3M7QET2</accession>
<proteinExistence type="predicted"/>
<keyword evidence="2" id="KW-1185">Reference proteome</keyword>
<gene>
    <name evidence="1" type="ORF">BpHYR1_004353</name>
</gene>
<organism evidence="1 2">
    <name type="scientific">Brachionus plicatilis</name>
    <name type="common">Marine rotifer</name>
    <name type="synonym">Brachionus muelleri</name>
    <dbReference type="NCBI Taxonomy" id="10195"/>
    <lineage>
        <taxon>Eukaryota</taxon>
        <taxon>Metazoa</taxon>
        <taxon>Spiralia</taxon>
        <taxon>Gnathifera</taxon>
        <taxon>Rotifera</taxon>
        <taxon>Eurotatoria</taxon>
        <taxon>Monogononta</taxon>
        <taxon>Pseudotrocha</taxon>
        <taxon>Ploima</taxon>
        <taxon>Brachionidae</taxon>
        <taxon>Brachionus</taxon>
    </lineage>
</organism>
<evidence type="ECO:0000313" key="1">
    <source>
        <dbReference type="EMBL" id="RNA09890.1"/>
    </source>
</evidence>
<protein>
    <submittedName>
        <fullName evidence="1">Uncharacterized protein</fullName>
    </submittedName>
</protein>
<reference evidence="1 2" key="1">
    <citation type="journal article" date="2018" name="Sci. Rep.">
        <title>Genomic signatures of local adaptation to the degree of environmental predictability in rotifers.</title>
        <authorList>
            <person name="Franch-Gras L."/>
            <person name="Hahn C."/>
            <person name="Garcia-Roger E.M."/>
            <person name="Carmona M.J."/>
            <person name="Serra M."/>
            <person name="Gomez A."/>
        </authorList>
    </citation>
    <scope>NUCLEOTIDE SEQUENCE [LARGE SCALE GENOMIC DNA]</scope>
    <source>
        <strain evidence="1">HYR1</strain>
    </source>
</reference>
<feature type="non-terminal residue" evidence="1">
    <location>
        <position position="91"/>
    </location>
</feature>
<dbReference type="EMBL" id="REGN01006348">
    <property type="protein sequence ID" value="RNA09890.1"/>
    <property type="molecule type" value="Genomic_DNA"/>
</dbReference>